<dbReference type="GO" id="GO:0008312">
    <property type="term" value="F:7S RNA binding"/>
    <property type="evidence" value="ECO:0007669"/>
    <property type="project" value="TreeGrafter"/>
</dbReference>
<dbReference type="Gene3D" id="1.25.40.10">
    <property type="entry name" value="Tetratricopeptide repeat domain"/>
    <property type="match status" value="1"/>
</dbReference>
<dbReference type="InterPro" id="IPR011990">
    <property type="entry name" value="TPR-like_helical_dom_sf"/>
</dbReference>
<protein>
    <recommendedName>
        <fullName evidence="4">Signal recognition particle subunit SRP72</fullName>
    </recommendedName>
</protein>
<name>A0AAV5GRA4_9BASI</name>
<reference evidence="2 3" key="1">
    <citation type="submission" date="2021-12" db="EMBL/GenBank/DDBJ databases">
        <title>High titer production of polyol ester of fatty acids by Rhodotorula paludigena BS15 towards product separation-free biomass refinery.</title>
        <authorList>
            <person name="Mano J."/>
            <person name="Ono H."/>
            <person name="Tanaka T."/>
            <person name="Naito K."/>
            <person name="Sushida H."/>
            <person name="Ike M."/>
            <person name="Tokuyasu K."/>
            <person name="Kitaoka M."/>
        </authorList>
    </citation>
    <scope>NUCLEOTIDE SEQUENCE [LARGE SCALE GENOMIC DNA]</scope>
    <source>
        <strain evidence="2 3">BS15</strain>
    </source>
</reference>
<feature type="compositionally biased region" description="Gly residues" evidence="1">
    <location>
        <begin position="302"/>
        <end position="318"/>
    </location>
</feature>
<dbReference type="Proteomes" id="UP001342314">
    <property type="component" value="Unassembled WGS sequence"/>
</dbReference>
<dbReference type="AlphaFoldDB" id="A0AAV5GRA4"/>
<evidence type="ECO:0000256" key="1">
    <source>
        <dbReference type="SAM" id="MobiDB-lite"/>
    </source>
</evidence>
<feature type="compositionally biased region" description="Low complexity" evidence="1">
    <location>
        <begin position="214"/>
        <end position="223"/>
    </location>
</feature>
<proteinExistence type="predicted"/>
<dbReference type="PANTHER" id="PTHR14094">
    <property type="entry name" value="SIGNAL RECOGNITION PARTICLE 72"/>
    <property type="match status" value="1"/>
</dbReference>
<gene>
    <name evidence="2" type="ORF">Rhopal_005025-T1</name>
</gene>
<comment type="caution">
    <text evidence="2">The sequence shown here is derived from an EMBL/GenBank/DDBJ whole genome shotgun (WGS) entry which is preliminary data.</text>
</comment>
<evidence type="ECO:0000313" key="3">
    <source>
        <dbReference type="Proteomes" id="UP001342314"/>
    </source>
</evidence>
<dbReference type="GO" id="GO:0006614">
    <property type="term" value="P:SRP-dependent cotranslational protein targeting to membrane"/>
    <property type="evidence" value="ECO:0007669"/>
    <property type="project" value="InterPro"/>
</dbReference>
<feature type="region of interest" description="Disordered" evidence="1">
    <location>
        <begin position="214"/>
        <end position="326"/>
    </location>
</feature>
<dbReference type="EMBL" id="BQKY01000010">
    <property type="protein sequence ID" value="GJN91997.1"/>
    <property type="molecule type" value="Genomic_DNA"/>
</dbReference>
<accession>A0AAV5GRA4</accession>
<sequence length="326" mass="33856">MSADKLYALLHRQIDHHAYPAALKTTAKLLALDAHDALALATRTQLLVALDRYRDALALDSTHDDPLARAYCLYKLARPHDARKELKTAHDSTAHTYDPRAVDVLEAQLHYRLGEYEQARDLFDDLAATADQDSPELADLQANSSAASAHLDFLASLPSHLAAAASESDSSTSAPLVPSIDELESRPLALVLPASLTGAASSSAAAAVRLAAAAAAPSSSSSAAPPPSKPRTRRPLPKSFDPSRPPPADAADRWIPKRERPSMRDALLQAKEKARGKKRERGAGATGEGEGALAGAAKGVGKNAGSGGGGGGAGGAGGGKKKKGRK</sequence>
<dbReference type="GO" id="GO:0005786">
    <property type="term" value="C:signal recognition particle, endoplasmic reticulum targeting"/>
    <property type="evidence" value="ECO:0007669"/>
    <property type="project" value="TreeGrafter"/>
</dbReference>
<keyword evidence="3" id="KW-1185">Reference proteome</keyword>
<dbReference type="GO" id="GO:0043022">
    <property type="term" value="F:ribosome binding"/>
    <property type="evidence" value="ECO:0007669"/>
    <property type="project" value="TreeGrafter"/>
</dbReference>
<evidence type="ECO:0008006" key="4">
    <source>
        <dbReference type="Google" id="ProtNLM"/>
    </source>
</evidence>
<evidence type="ECO:0000313" key="2">
    <source>
        <dbReference type="EMBL" id="GJN91997.1"/>
    </source>
</evidence>
<dbReference type="PANTHER" id="PTHR14094:SF9">
    <property type="entry name" value="SIGNAL RECOGNITION PARTICLE SUBUNIT SRP72"/>
    <property type="match status" value="1"/>
</dbReference>
<feature type="compositionally biased region" description="Basic and acidic residues" evidence="1">
    <location>
        <begin position="250"/>
        <end position="263"/>
    </location>
</feature>
<dbReference type="SUPFAM" id="SSF48452">
    <property type="entry name" value="TPR-like"/>
    <property type="match status" value="1"/>
</dbReference>
<dbReference type="InterPro" id="IPR026270">
    <property type="entry name" value="SRP72"/>
</dbReference>
<organism evidence="2 3">
    <name type="scientific">Rhodotorula paludigena</name>
    <dbReference type="NCBI Taxonomy" id="86838"/>
    <lineage>
        <taxon>Eukaryota</taxon>
        <taxon>Fungi</taxon>
        <taxon>Dikarya</taxon>
        <taxon>Basidiomycota</taxon>
        <taxon>Pucciniomycotina</taxon>
        <taxon>Microbotryomycetes</taxon>
        <taxon>Sporidiobolales</taxon>
        <taxon>Sporidiobolaceae</taxon>
        <taxon>Rhodotorula</taxon>
    </lineage>
</organism>